<dbReference type="InterPro" id="IPR046478">
    <property type="entry name" value="DUF6799"/>
</dbReference>
<evidence type="ECO:0000256" key="1">
    <source>
        <dbReference type="SAM" id="MobiDB-lite"/>
    </source>
</evidence>
<feature type="region of interest" description="Disordered" evidence="1">
    <location>
        <begin position="84"/>
        <end position="126"/>
    </location>
</feature>
<evidence type="ECO:0000313" key="5">
    <source>
        <dbReference type="Proteomes" id="UP000267223"/>
    </source>
</evidence>
<name>A0A3M9NPL3_9BACT</name>
<feature type="signal peptide" evidence="2">
    <location>
        <begin position="1"/>
        <end position="19"/>
    </location>
</feature>
<accession>A0A3M9NPL3</accession>
<dbReference type="Proteomes" id="UP000267223">
    <property type="component" value="Unassembled WGS sequence"/>
</dbReference>
<proteinExistence type="predicted"/>
<dbReference type="EMBL" id="RJJR01000002">
    <property type="protein sequence ID" value="RNI39113.1"/>
    <property type="molecule type" value="Genomic_DNA"/>
</dbReference>
<feature type="compositionally biased region" description="Polar residues" evidence="1">
    <location>
        <begin position="86"/>
        <end position="96"/>
    </location>
</feature>
<dbReference type="AlphaFoldDB" id="A0A3M9NPL3"/>
<feature type="domain" description="DUF6799" evidence="3">
    <location>
        <begin position="43"/>
        <end position="101"/>
    </location>
</feature>
<dbReference type="Pfam" id="PF20606">
    <property type="entry name" value="DUF6799"/>
    <property type="match status" value="1"/>
</dbReference>
<gene>
    <name evidence="4" type="ORF">EFY79_05580</name>
</gene>
<sequence>MKAISLFIVAIAFCFSASAQVSNEATPSQKHHQNMQSNNHTYYTMQDGKLMMSNNGTMSAVDNDVTLSNGTTISTTGKVTWKSGKTENLQSGQRIGSSGKIWGENHSKGKMHMPMKQQGSRVDSTR</sequence>
<reference evidence="4 5" key="1">
    <citation type="submission" date="2018-11" db="EMBL/GenBank/DDBJ databases">
        <title>Draft genome sequence of Ferruginibacter sp. BO-59.</title>
        <authorList>
            <person name="Im W.T."/>
        </authorList>
    </citation>
    <scope>NUCLEOTIDE SEQUENCE [LARGE SCALE GENOMIC DNA]</scope>
    <source>
        <strain evidence="4 5">BO-59</strain>
    </source>
</reference>
<organism evidence="4 5">
    <name type="scientific">Hanamia caeni</name>
    <dbReference type="NCBI Taxonomy" id="2294116"/>
    <lineage>
        <taxon>Bacteria</taxon>
        <taxon>Pseudomonadati</taxon>
        <taxon>Bacteroidota</taxon>
        <taxon>Chitinophagia</taxon>
        <taxon>Chitinophagales</taxon>
        <taxon>Chitinophagaceae</taxon>
        <taxon>Hanamia</taxon>
    </lineage>
</organism>
<feature type="chain" id="PRO_5018120528" description="DUF6799 domain-containing protein" evidence="2">
    <location>
        <begin position="20"/>
        <end position="126"/>
    </location>
</feature>
<keyword evidence="2" id="KW-0732">Signal</keyword>
<keyword evidence="5" id="KW-1185">Reference proteome</keyword>
<evidence type="ECO:0000256" key="2">
    <source>
        <dbReference type="SAM" id="SignalP"/>
    </source>
</evidence>
<feature type="compositionally biased region" description="Polar residues" evidence="1">
    <location>
        <begin position="117"/>
        <end position="126"/>
    </location>
</feature>
<comment type="caution">
    <text evidence="4">The sequence shown here is derived from an EMBL/GenBank/DDBJ whole genome shotgun (WGS) entry which is preliminary data.</text>
</comment>
<evidence type="ECO:0000259" key="3">
    <source>
        <dbReference type="Pfam" id="PF20606"/>
    </source>
</evidence>
<evidence type="ECO:0000313" key="4">
    <source>
        <dbReference type="EMBL" id="RNI39113.1"/>
    </source>
</evidence>
<protein>
    <recommendedName>
        <fullName evidence="3">DUF6799 domain-containing protein</fullName>
    </recommendedName>
</protein>
<dbReference type="RefSeq" id="WP_123119678.1">
    <property type="nucleotide sequence ID" value="NZ_RJJR01000002.1"/>
</dbReference>